<dbReference type="OrthoDB" id="5324692at2759"/>
<comment type="caution">
    <text evidence="1">The sequence shown here is derived from an EMBL/GenBank/DDBJ whole genome shotgun (WGS) entry which is preliminary data.</text>
</comment>
<keyword evidence="2" id="KW-1185">Reference proteome</keyword>
<accession>A0A9N9J526</accession>
<protein>
    <submittedName>
        <fullName evidence="1">16099_t:CDS:1</fullName>
    </submittedName>
</protein>
<gene>
    <name evidence="1" type="ORF">CPELLU_LOCUS15492</name>
</gene>
<organism evidence="1 2">
    <name type="scientific">Cetraspora pellucida</name>
    <dbReference type="NCBI Taxonomy" id="1433469"/>
    <lineage>
        <taxon>Eukaryota</taxon>
        <taxon>Fungi</taxon>
        <taxon>Fungi incertae sedis</taxon>
        <taxon>Mucoromycota</taxon>
        <taxon>Glomeromycotina</taxon>
        <taxon>Glomeromycetes</taxon>
        <taxon>Diversisporales</taxon>
        <taxon>Gigasporaceae</taxon>
        <taxon>Cetraspora</taxon>
    </lineage>
</organism>
<evidence type="ECO:0000313" key="2">
    <source>
        <dbReference type="Proteomes" id="UP000789759"/>
    </source>
</evidence>
<evidence type="ECO:0000313" key="1">
    <source>
        <dbReference type="EMBL" id="CAG8764130.1"/>
    </source>
</evidence>
<dbReference type="Proteomes" id="UP000789759">
    <property type="component" value="Unassembled WGS sequence"/>
</dbReference>
<name>A0A9N9J526_9GLOM</name>
<dbReference type="EMBL" id="CAJVQA010020517">
    <property type="protein sequence ID" value="CAG8764130.1"/>
    <property type="molecule type" value="Genomic_DNA"/>
</dbReference>
<proteinExistence type="predicted"/>
<dbReference type="AlphaFoldDB" id="A0A9N9J526"/>
<sequence length="185" mass="21506">MPCPGKTFTSSITWYSPKFINPEELSFCEECYNQFIRNTPLNMYMRNDGTFIGVCDFSVKIQEQWLTAVSGNDINIFRKYVEPKVVHVRTIRSEYANLQSHHSLETQRKGVLVYSQLKNRGQGAALELIDNRSQRYFFNNRTYSNSGAAHAAQLQIQVDECSRKINNHLVDMGRLENKRANYWHA</sequence>
<reference evidence="1" key="1">
    <citation type="submission" date="2021-06" db="EMBL/GenBank/DDBJ databases">
        <authorList>
            <person name="Kallberg Y."/>
            <person name="Tangrot J."/>
            <person name="Rosling A."/>
        </authorList>
    </citation>
    <scope>NUCLEOTIDE SEQUENCE</scope>
    <source>
        <strain evidence="1">FL966</strain>
    </source>
</reference>